<feature type="transmembrane region" description="Helical" evidence="1">
    <location>
        <begin position="200"/>
        <end position="222"/>
    </location>
</feature>
<keyword evidence="3" id="KW-1185">Reference proteome</keyword>
<evidence type="ECO:0000313" key="2">
    <source>
        <dbReference type="EMBL" id="KAK3767048.1"/>
    </source>
</evidence>
<protein>
    <submittedName>
        <fullName evidence="2">Uncharacterized protein</fullName>
    </submittedName>
</protein>
<evidence type="ECO:0000256" key="1">
    <source>
        <dbReference type="SAM" id="Phobius"/>
    </source>
</evidence>
<evidence type="ECO:0000313" key="3">
    <source>
        <dbReference type="Proteomes" id="UP001283361"/>
    </source>
</evidence>
<keyword evidence="1" id="KW-1133">Transmembrane helix</keyword>
<dbReference type="Proteomes" id="UP001283361">
    <property type="component" value="Unassembled WGS sequence"/>
</dbReference>
<name>A0AAE0ZCQ4_9GAST</name>
<keyword evidence="1" id="KW-0812">Transmembrane</keyword>
<organism evidence="2 3">
    <name type="scientific">Elysia crispata</name>
    <name type="common">lettuce slug</name>
    <dbReference type="NCBI Taxonomy" id="231223"/>
    <lineage>
        <taxon>Eukaryota</taxon>
        <taxon>Metazoa</taxon>
        <taxon>Spiralia</taxon>
        <taxon>Lophotrochozoa</taxon>
        <taxon>Mollusca</taxon>
        <taxon>Gastropoda</taxon>
        <taxon>Heterobranchia</taxon>
        <taxon>Euthyneura</taxon>
        <taxon>Panpulmonata</taxon>
        <taxon>Sacoglossa</taxon>
        <taxon>Placobranchoidea</taxon>
        <taxon>Plakobranchidae</taxon>
        <taxon>Elysia</taxon>
    </lineage>
</organism>
<feature type="transmembrane region" description="Helical" evidence="1">
    <location>
        <begin position="129"/>
        <end position="146"/>
    </location>
</feature>
<accession>A0AAE0ZCQ4</accession>
<dbReference type="EMBL" id="JAWDGP010004172">
    <property type="protein sequence ID" value="KAK3767048.1"/>
    <property type="molecule type" value="Genomic_DNA"/>
</dbReference>
<gene>
    <name evidence="2" type="ORF">RRG08_054096</name>
</gene>
<sequence>MTSRISITNPKNGALEKHGPEAYEKLQVVEQRGYHPWCGAQRRTRRNRSYLANVPDPNRWFSLCCQHAIASIPNNNNNGMDEGSGKGRVNQRSRHGQLIRYHAMGYSIRDLKSVDTFCWSPVFGGLQRIFLEAAALISCVLVLAVFDKSLQRIPLNLYKVDSSSHSAARFEYFPSQSLTRRYLISLLLSQIITSLPSTDILLFSSLLSLVLAANIVASYLVLY</sequence>
<comment type="caution">
    <text evidence="2">The sequence shown here is derived from an EMBL/GenBank/DDBJ whole genome shotgun (WGS) entry which is preliminary data.</text>
</comment>
<proteinExistence type="predicted"/>
<keyword evidence="1" id="KW-0472">Membrane</keyword>
<dbReference type="AlphaFoldDB" id="A0AAE0ZCQ4"/>
<reference evidence="2" key="1">
    <citation type="journal article" date="2023" name="G3 (Bethesda)">
        <title>A reference genome for the long-term kleptoplast-retaining sea slug Elysia crispata morphotype clarki.</title>
        <authorList>
            <person name="Eastman K.E."/>
            <person name="Pendleton A.L."/>
            <person name="Shaikh M.A."/>
            <person name="Suttiyut T."/>
            <person name="Ogas R."/>
            <person name="Tomko P."/>
            <person name="Gavelis G."/>
            <person name="Widhalm J.R."/>
            <person name="Wisecaver J.H."/>
        </authorList>
    </citation>
    <scope>NUCLEOTIDE SEQUENCE</scope>
    <source>
        <strain evidence="2">ECLA1</strain>
    </source>
</reference>